<dbReference type="AlphaFoldDB" id="A0A8S0QIX3"/>
<accession>A0A8S0QIX3</accession>
<keyword evidence="2" id="KW-1185">Reference proteome</keyword>
<dbReference type="PANTHER" id="PTHR10492:SF57">
    <property type="entry name" value="ATP-DEPENDENT DNA HELICASE"/>
    <property type="match status" value="1"/>
</dbReference>
<dbReference type="Proteomes" id="UP000594638">
    <property type="component" value="Unassembled WGS sequence"/>
</dbReference>
<gene>
    <name evidence="1" type="ORF">OLEA9_A076360</name>
</gene>
<dbReference type="Gramene" id="OE9A076360T1">
    <property type="protein sequence ID" value="OE9A076360C1"/>
    <property type="gene ID" value="OE9A076360"/>
</dbReference>
<comment type="caution">
    <text evidence="1">The sequence shown here is derived from an EMBL/GenBank/DDBJ whole genome shotgun (WGS) entry which is preliminary data.</text>
</comment>
<evidence type="ECO:0000313" key="1">
    <source>
        <dbReference type="EMBL" id="CAA2967846.1"/>
    </source>
</evidence>
<dbReference type="PANTHER" id="PTHR10492">
    <property type="match status" value="1"/>
</dbReference>
<dbReference type="OrthoDB" id="1722302at2759"/>
<sequence>MLIFNYGHKISSVAHVDKIVSCEIPDENKYPYLYYVIFKHNMHSSCRDLNQKNACMEANKCCKNKYPKDYCNTTIFGDNSYPLYKHRDNGISIKVRGQMLDNRWVVPYNPYLSAKFDCHINVEVCSSIKTVKNLYKYVYKEHNRINFSVDANEREKEIDEISAYQSVRWISPPEPMWRIFSFNLAEIYLTVYSLQLYIENHHQV</sequence>
<evidence type="ECO:0000313" key="2">
    <source>
        <dbReference type="Proteomes" id="UP000594638"/>
    </source>
</evidence>
<protein>
    <submittedName>
        <fullName evidence="1">Uncharacterized protein</fullName>
    </submittedName>
</protein>
<reference evidence="1 2" key="1">
    <citation type="submission" date="2019-12" db="EMBL/GenBank/DDBJ databases">
        <authorList>
            <person name="Alioto T."/>
            <person name="Alioto T."/>
            <person name="Gomez Garrido J."/>
        </authorList>
    </citation>
    <scope>NUCLEOTIDE SEQUENCE [LARGE SCALE GENOMIC DNA]</scope>
</reference>
<name>A0A8S0QIX3_OLEEU</name>
<dbReference type="EMBL" id="CACTIH010001892">
    <property type="protein sequence ID" value="CAA2967846.1"/>
    <property type="molecule type" value="Genomic_DNA"/>
</dbReference>
<proteinExistence type="predicted"/>
<organism evidence="1 2">
    <name type="scientific">Olea europaea subsp. europaea</name>
    <dbReference type="NCBI Taxonomy" id="158383"/>
    <lineage>
        <taxon>Eukaryota</taxon>
        <taxon>Viridiplantae</taxon>
        <taxon>Streptophyta</taxon>
        <taxon>Embryophyta</taxon>
        <taxon>Tracheophyta</taxon>
        <taxon>Spermatophyta</taxon>
        <taxon>Magnoliopsida</taxon>
        <taxon>eudicotyledons</taxon>
        <taxon>Gunneridae</taxon>
        <taxon>Pentapetalae</taxon>
        <taxon>asterids</taxon>
        <taxon>lamiids</taxon>
        <taxon>Lamiales</taxon>
        <taxon>Oleaceae</taxon>
        <taxon>Oleeae</taxon>
        <taxon>Olea</taxon>
    </lineage>
</organism>